<keyword evidence="1" id="KW-0812">Transmembrane</keyword>
<evidence type="ECO:0000313" key="3">
    <source>
        <dbReference type="EMBL" id="AFC29858.1"/>
    </source>
</evidence>
<dbReference type="InterPro" id="IPR003675">
    <property type="entry name" value="Rce1/LyrA-like_dom"/>
</dbReference>
<name>H6NMJ2_9BACL</name>
<protein>
    <submittedName>
        <fullName evidence="3">Abortive infection protein</fullName>
    </submittedName>
</protein>
<proteinExistence type="predicted"/>
<feature type="transmembrane region" description="Helical" evidence="1">
    <location>
        <begin position="64"/>
        <end position="86"/>
    </location>
</feature>
<dbReference type="Pfam" id="PF02517">
    <property type="entry name" value="Rce1-like"/>
    <property type="match status" value="1"/>
</dbReference>
<dbReference type="Proteomes" id="UP000007523">
    <property type="component" value="Chromosome"/>
</dbReference>
<dbReference type="STRING" id="1116391.PM3016_2990"/>
<dbReference type="EMBL" id="CP003235">
    <property type="protein sequence ID" value="AFC29858.1"/>
    <property type="molecule type" value="Genomic_DNA"/>
</dbReference>
<feature type="transmembrane region" description="Helical" evidence="1">
    <location>
        <begin position="106"/>
        <end position="128"/>
    </location>
</feature>
<keyword evidence="1" id="KW-0472">Membrane</keyword>
<evidence type="ECO:0000256" key="1">
    <source>
        <dbReference type="SAM" id="Phobius"/>
    </source>
</evidence>
<feature type="transmembrane region" description="Helical" evidence="1">
    <location>
        <begin position="149"/>
        <end position="170"/>
    </location>
</feature>
<evidence type="ECO:0000313" key="4">
    <source>
        <dbReference type="Proteomes" id="UP000007523"/>
    </source>
</evidence>
<organism evidence="3 4">
    <name type="scientific">Paenibacillus mucilaginosus 3016</name>
    <dbReference type="NCBI Taxonomy" id="1116391"/>
    <lineage>
        <taxon>Bacteria</taxon>
        <taxon>Bacillati</taxon>
        <taxon>Bacillota</taxon>
        <taxon>Bacilli</taxon>
        <taxon>Bacillales</taxon>
        <taxon>Paenibacillaceae</taxon>
        <taxon>Paenibacillus</taxon>
    </lineage>
</organism>
<gene>
    <name evidence="3" type="ORF">PM3016_2990</name>
</gene>
<dbReference type="HOGENOM" id="CLU_108801_0_0_9"/>
<dbReference type="KEGG" id="pmq:PM3016_2990"/>
<evidence type="ECO:0000259" key="2">
    <source>
        <dbReference type="Pfam" id="PF02517"/>
    </source>
</evidence>
<feature type="transmembrane region" description="Helical" evidence="1">
    <location>
        <begin position="31"/>
        <end position="52"/>
    </location>
</feature>
<dbReference type="GO" id="GO:0004175">
    <property type="term" value="F:endopeptidase activity"/>
    <property type="evidence" value="ECO:0007669"/>
    <property type="project" value="UniProtKB-ARBA"/>
</dbReference>
<feature type="domain" description="CAAX prenyl protease 2/Lysostaphin resistance protein A-like" evidence="2">
    <location>
        <begin position="105"/>
        <end position="188"/>
    </location>
</feature>
<dbReference type="RefSeq" id="WP_014370026.1">
    <property type="nucleotide sequence ID" value="NC_016935.1"/>
</dbReference>
<reference evidence="3 4" key="1">
    <citation type="journal article" date="2012" name="J. Bacteriol.">
        <title>Complete Genome Sequence of Paenibacillus mucilaginosus 3016, a Bacterium Functional as Microbial Fertilizer.</title>
        <authorList>
            <person name="Ma M."/>
            <person name="Wang Z."/>
            <person name="Li L."/>
            <person name="Jiang X."/>
            <person name="Guan D."/>
            <person name="Cao F."/>
            <person name="Chen H."/>
            <person name="Wang X."/>
            <person name="Shen D."/>
            <person name="Du B."/>
            <person name="Li J."/>
        </authorList>
    </citation>
    <scope>NUCLEOTIDE SEQUENCE [LARGE SCALE GENOMIC DNA]</scope>
    <source>
        <strain evidence="3 4">3016</strain>
    </source>
</reference>
<dbReference type="GO" id="GO:0080120">
    <property type="term" value="P:CAAX-box protein maturation"/>
    <property type="evidence" value="ECO:0007669"/>
    <property type="project" value="UniProtKB-ARBA"/>
</dbReference>
<sequence length="199" mass="22793">MKKFNFKLKDLKFRRVDVHELDDRMLLVNLYMTQGLVLLIAAVIMLFQKPSLGSLFSIDNPGTILIWGGSFALIVLAADLLISRWVPPEVTDDGGVNKMIFGNRALWHIALLSLIVSICEEVLFRGAIQAAWGPYWTSILFAAIHIRYLQHWLMTGLVFSISYGLGWIYIQTGSLWTPIFAHFLIDFLMGCILRYRREE</sequence>
<keyword evidence="4" id="KW-1185">Reference proteome</keyword>
<keyword evidence="1" id="KW-1133">Transmembrane helix</keyword>
<accession>H6NMJ2</accession>
<dbReference type="AlphaFoldDB" id="H6NMJ2"/>